<dbReference type="InterPro" id="IPR039425">
    <property type="entry name" value="RNA_pol_sigma-70-like"/>
</dbReference>
<evidence type="ECO:0000313" key="7">
    <source>
        <dbReference type="EMBL" id="UWP61008.1"/>
    </source>
</evidence>
<sequence>MKKQEFMDAVRDAETTMYHVAMSILKNDADCADAVQEALMIAFEKLHTLKVDAYFKTWIIRILIRECYRIQKKRKNLVPYEEYMQDRKLWEEDRYTDLYLAIMELPQELRVLVTLYYLDGFSVREVSDILQMKEGTVKSRLSRAREQLRVQLGDREGVLC</sequence>
<dbReference type="InterPro" id="IPR036388">
    <property type="entry name" value="WH-like_DNA-bd_sf"/>
</dbReference>
<dbReference type="InterPro" id="IPR013325">
    <property type="entry name" value="RNA_pol_sigma_r2"/>
</dbReference>
<evidence type="ECO:0000256" key="2">
    <source>
        <dbReference type="ARBA" id="ARBA00023015"/>
    </source>
</evidence>
<dbReference type="Pfam" id="PF04542">
    <property type="entry name" value="Sigma70_r2"/>
    <property type="match status" value="1"/>
</dbReference>
<accession>A0ABY5VNV1</accession>
<dbReference type="InterPro" id="IPR014284">
    <property type="entry name" value="RNA_pol_sigma-70_dom"/>
</dbReference>
<gene>
    <name evidence="7" type="ORF">NQ502_08265</name>
</gene>
<evidence type="ECO:0000313" key="8">
    <source>
        <dbReference type="Proteomes" id="UP001060164"/>
    </source>
</evidence>
<name>A0ABY5VNV1_9FIRM</name>
<dbReference type="RefSeq" id="WP_028529897.1">
    <property type="nucleotide sequence ID" value="NZ_CABLBR010000036.1"/>
</dbReference>
<dbReference type="Pfam" id="PF08281">
    <property type="entry name" value="Sigma70_r4_2"/>
    <property type="match status" value="1"/>
</dbReference>
<comment type="similarity">
    <text evidence="1">Belongs to the sigma-70 factor family. ECF subfamily.</text>
</comment>
<evidence type="ECO:0000256" key="4">
    <source>
        <dbReference type="ARBA" id="ARBA00023163"/>
    </source>
</evidence>
<keyword evidence="8" id="KW-1185">Reference proteome</keyword>
<evidence type="ECO:0000259" key="6">
    <source>
        <dbReference type="Pfam" id="PF08281"/>
    </source>
</evidence>
<evidence type="ECO:0000259" key="5">
    <source>
        <dbReference type="Pfam" id="PF04542"/>
    </source>
</evidence>
<dbReference type="InterPro" id="IPR013249">
    <property type="entry name" value="RNA_pol_sigma70_r4_t2"/>
</dbReference>
<dbReference type="SUPFAM" id="SSF88946">
    <property type="entry name" value="Sigma2 domain of RNA polymerase sigma factors"/>
    <property type="match status" value="1"/>
</dbReference>
<dbReference type="Gene3D" id="1.10.10.10">
    <property type="entry name" value="Winged helix-like DNA-binding domain superfamily/Winged helix DNA-binding domain"/>
    <property type="match status" value="1"/>
</dbReference>
<evidence type="ECO:0000256" key="3">
    <source>
        <dbReference type="ARBA" id="ARBA00023082"/>
    </source>
</evidence>
<dbReference type="NCBIfam" id="TIGR02937">
    <property type="entry name" value="sigma70-ECF"/>
    <property type="match status" value="1"/>
</dbReference>
<dbReference type="InterPro" id="IPR013324">
    <property type="entry name" value="RNA_pol_sigma_r3/r4-like"/>
</dbReference>
<organism evidence="7 8">
    <name type="scientific">Ruminococcus gauvreauii</name>
    <dbReference type="NCBI Taxonomy" id="438033"/>
    <lineage>
        <taxon>Bacteria</taxon>
        <taxon>Bacillati</taxon>
        <taxon>Bacillota</taxon>
        <taxon>Clostridia</taxon>
        <taxon>Eubacteriales</taxon>
        <taxon>Oscillospiraceae</taxon>
        <taxon>Ruminococcus</taxon>
    </lineage>
</organism>
<dbReference type="Gene3D" id="1.10.1740.10">
    <property type="match status" value="1"/>
</dbReference>
<dbReference type="InterPro" id="IPR007627">
    <property type="entry name" value="RNA_pol_sigma70_r2"/>
</dbReference>
<protein>
    <submittedName>
        <fullName evidence="7">RNA polymerase sigma factor</fullName>
    </submittedName>
</protein>
<dbReference type="PANTHER" id="PTHR43133">
    <property type="entry name" value="RNA POLYMERASE ECF-TYPE SIGMA FACTO"/>
    <property type="match status" value="1"/>
</dbReference>
<evidence type="ECO:0000256" key="1">
    <source>
        <dbReference type="ARBA" id="ARBA00010641"/>
    </source>
</evidence>
<keyword evidence="3" id="KW-0731">Sigma factor</keyword>
<dbReference type="CDD" id="cd06171">
    <property type="entry name" value="Sigma70_r4"/>
    <property type="match status" value="1"/>
</dbReference>
<keyword evidence="4" id="KW-0804">Transcription</keyword>
<dbReference type="Proteomes" id="UP001060164">
    <property type="component" value="Chromosome"/>
</dbReference>
<keyword evidence="2" id="KW-0805">Transcription regulation</keyword>
<dbReference type="PANTHER" id="PTHR43133:SF51">
    <property type="entry name" value="RNA POLYMERASE SIGMA FACTOR"/>
    <property type="match status" value="1"/>
</dbReference>
<feature type="domain" description="RNA polymerase sigma factor 70 region 4 type 2" evidence="6">
    <location>
        <begin position="97"/>
        <end position="148"/>
    </location>
</feature>
<feature type="domain" description="RNA polymerase sigma-70 region 2" evidence="5">
    <location>
        <begin position="16"/>
        <end position="74"/>
    </location>
</feature>
<dbReference type="SUPFAM" id="SSF88659">
    <property type="entry name" value="Sigma3 and sigma4 domains of RNA polymerase sigma factors"/>
    <property type="match status" value="1"/>
</dbReference>
<reference evidence="7" key="1">
    <citation type="journal article" date="2022" name="Cell">
        <title>Design, construction, and in vivo augmentation of a complex gut microbiome.</title>
        <authorList>
            <person name="Cheng A.G."/>
            <person name="Ho P.Y."/>
            <person name="Aranda-Diaz A."/>
            <person name="Jain S."/>
            <person name="Yu F.B."/>
            <person name="Meng X."/>
            <person name="Wang M."/>
            <person name="Iakiviak M."/>
            <person name="Nagashima K."/>
            <person name="Zhao A."/>
            <person name="Murugkar P."/>
            <person name="Patil A."/>
            <person name="Atabakhsh K."/>
            <person name="Weakley A."/>
            <person name="Yan J."/>
            <person name="Brumbaugh A.R."/>
            <person name="Higginbottom S."/>
            <person name="Dimas A."/>
            <person name="Shiver A.L."/>
            <person name="Deutschbauer A."/>
            <person name="Neff N."/>
            <person name="Sonnenburg J.L."/>
            <person name="Huang K.C."/>
            <person name="Fischbach M.A."/>
        </authorList>
    </citation>
    <scope>NUCLEOTIDE SEQUENCE</scope>
    <source>
        <strain evidence="7">DSM 19829</strain>
    </source>
</reference>
<proteinExistence type="inferred from homology"/>
<dbReference type="EMBL" id="CP102290">
    <property type="protein sequence ID" value="UWP61008.1"/>
    <property type="molecule type" value="Genomic_DNA"/>
</dbReference>